<keyword evidence="4" id="KW-1185">Reference proteome</keyword>
<evidence type="ECO:0000256" key="1">
    <source>
        <dbReference type="SAM" id="Phobius"/>
    </source>
</evidence>
<feature type="transmembrane region" description="Helical" evidence="1">
    <location>
        <begin position="20"/>
        <end position="37"/>
    </location>
</feature>
<evidence type="ECO:0000313" key="3">
    <source>
        <dbReference type="EMBL" id="MFD2593363.1"/>
    </source>
</evidence>
<organism evidence="3 4">
    <name type="scientific">Aquimarina hainanensis</name>
    <dbReference type="NCBI Taxonomy" id="1578017"/>
    <lineage>
        <taxon>Bacteria</taxon>
        <taxon>Pseudomonadati</taxon>
        <taxon>Bacteroidota</taxon>
        <taxon>Flavobacteriia</taxon>
        <taxon>Flavobacteriales</taxon>
        <taxon>Flavobacteriaceae</taxon>
        <taxon>Aquimarina</taxon>
    </lineage>
</organism>
<keyword evidence="1" id="KW-1133">Transmembrane helix</keyword>
<comment type="caution">
    <text evidence="3">The sequence shown here is derived from an EMBL/GenBank/DDBJ whole genome shotgun (WGS) entry which is preliminary data.</text>
</comment>
<dbReference type="NCBIfam" id="TIGR03647">
    <property type="entry name" value="Na_symport_sm"/>
    <property type="match status" value="1"/>
</dbReference>
<protein>
    <submittedName>
        <fullName evidence="3">DUF4212 domain-containing protein</fullName>
    </submittedName>
</protein>
<keyword evidence="1" id="KW-0812">Transmembrane</keyword>
<proteinExistence type="predicted"/>
<feature type="domain" description="Sodium symporter small subunit" evidence="2">
    <location>
        <begin position="8"/>
        <end position="84"/>
    </location>
</feature>
<gene>
    <name evidence="3" type="ORF">ACFSTE_21180</name>
</gene>
<keyword evidence="1" id="KW-0472">Membrane</keyword>
<sequence>MSEEKKKAKAYWKENVKYLFLLLAIWFLVSYGAGILFKDALNEIRLGGFRLGFWFAQQGSIYVFVILIFVYVRLMNKLDKKYGYDKDLMADKTKK</sequence>
<evidence type="ECO:0000259" key="2">
    <source>
        <dbReference type="Pfam" id="PF13937"/>
    </source>
</evidence>
<dbReference type="Pfam" id="PF13937">
    <property type="entry name" value="DUF4212"/>
    <property type="match status" value="1"/>
</dbReference>
<evidence type="ECO:0000313" key="4">
    <source>
        <dbReference type="Proteomes" id="UP001597459"/>
    </source>
</evidence>
<dbReference type="EMBL" id="JBHULX010000048">
    <property type="protein sequence ID" value="MFD2593363.1"/>
    <property type="molecule type" value="Genomic_DNA"/>
</dbReference>
<dbReference type="RefSeq" id="WP_176030727.1">
    <property type="nucleotide sequence ID" value="NZ_JBHSJV010000001.1"/>
</dbReference>
<dbReference type="InterPro" id="IPR019886">
    <property type="entry name" value="Na_symporter_ssu"/>
</dbReference>
<dbReference type="Proteomes" id="UP001597459">
    <property type="component" value="Unassembled WGS sequence"/>
</dbReference>
<accession>A0ABW5NGK6</accession>
<reference evidence="4" key="1">
    <citation type="journal article" date="2019" name="Int. J. Syst. Evol. Microbiol.">
        <title>The Global Catalogue of Microorganisms (GCM) 10K type strain sequencing project: providing services to taxonomists for standard genome sequencing and annotation.</title>
        <authorList>
            <consortium name="The Broad Institute Genomics Platform"/>
            <consortium name="The Broad Institute Genome Sequencing Center for Infectious Disease"/>
            <person name="Wu L."/>
            <person name="Ma J."/>
        </authorList>
    </citation>
    <scope>NUCLEOTIDE SEQUENCE [LARGE SCALE GENOMIC DNA]</scope>
    <source>
        <strain evidence="4">KCTC 42423</strain>
    </source>
</reference>
<feature type="transmembrane region" description="Helical" evidence="1">
    <location>
        <begin position="49"/>
        <end position="72"/>
    </location>
</feature>
<name>A0ABW5NGK6_9FLAO</name>